<dbReference type="Pfam" id="PF14903">
    <property type="entry name" value="WG_beta_rep"/>
    <property type="match status" value="3"/>
</dbReference>
<dbReference type="PROSITE" id="PS51257">
    <property type="entry name" value="PROKAR_LIPOPROTEIN"/>
    <property type="match status" value="1"/>
</dbReference>
<dbReference type="AlphaFoldDB" id="A0A5S5DCA3"/>
<comment type="caution">
    <text evidence="2">The sequence shown here is derived from an EMBL/GenBank/DDBJ whole genome shotgun (WGS) entry which is preliminary data.</text>
</comment>
<dbReference type="InterPro" id="IPR032774">
    <property type="entry name" value="WG_beta_rep"/>
</dbReference>
<reference evidence="2 3" key="1">
    <citation type="submission" date="2019-07" db="EMBL/GenBank/DDBJ databases">
        <title>Genomic Encyclopedia of Archaeal and Bacterial Type Strains, Phase II (KMG-II): from individual species to whole genera.</title>
        <authorList>
            <person name="Goeker M."/>
        </authorList>
    </citation>
    <scope>NUCLEOTIDE SEQUENCE [LARGE SCALE GENOMIC DNA]</scope>
    <source>
        <strain evidence="2 3">DSM 18850</strain>
    </source>
</reference>
<feature type="chain" id="PRO_5024445843" evidence="1">
    <location>
        <begin position="24"/>
        <end position="258"/>
    </location>
</feature>
<keyword evidence="3" id="KW-1185">Reference proteome</keyword>
<dbReference type="Proteomes" id="UP000325105">
    <property type="component" value="Unassembled WGS sequence"/>
</dbReference>
<dbReference type="EMBL" id="VNHX01000017">
    <property type="protein sequence ID" value="TYP92249.1"/>
    <property type="molecule type" value="Genomic_DNA"/>
</dbReference>
<name>A0A5S5DCA3_9SPHI</name>
<evidence type="ECO:0000313" key="3">
    <source>
        <dbReference type="Proteomes" id="UP000325105"/>
    </source>
</evidence>
<evidence type="ECO:0000313" key="2">
    <source>
        <dbReference type="EMBL" id="TYP92249.1"/>
    </source>
</evidence>
<dbReference type="PANTHER" id="PTHR37841:SF1">
    <property type="entry name" value="DUF3298 DOMAIN-CONTAINING PROTEIN"/>
    <property type="match status" value="1"/>
</dbReference>
<evidence type="ECO:0000256" key="1">
    <source>
        <dbReference type="SAM" id="SignalP"/>
    </source>
</evidence>
<protein>
    <submittedName>
        <fullName evidence="2">WG repeat protein</fullName>
    </submittedName>
</protein>
<dbReference type="PANTHER" id="PTHR37841">
    <property type="entry name" value="GLR2918 PROTEIN"/>
    <property type="match status" value="1"/>
</dbReference>
<proteinExistence type="predicted"/>
<organism evidence="2 3">
    <name type="scientific">Sphingobacterium allocomposti</name>
    <dbReference type="NCBI Taxonomy" id="415956"/>
    <lineage>
        <taxon>Bacteria</taxon>
        <taxon>Pseudomonadati</taxon>
        <taxon>Bacteroidota</taxon>
        <taxon>Sphingobacteriia</taxon>
        <taxon>Sphingobacteriales</taxon>
        <taxon>Sphingobacteriaceae</taxon>
        <taxon>Sphingobacterium</taxon>
    </lineage>
</organism>
<dbReference type="OrthoDB" id="753358at2"/>
<accession>A0A5S5DCA3</accession>
<dbReference type="RefSeq" id="WP_148909353.1">
    <property type="nucleotide sequence ID" value="NZ_VNHX01000017.1"/>
</dbReference>
<gene>
    <name evidence="2" type="ORF">BC792_11724</name>
</gene>
<sequence length="258" mass="29551">MLFRFILLLGTLLFLSCSQPKHFSSEYYLYLKVDTSDKSEKYGYADSKGKIVIPFGKYPRVFTDTIKTIGFVAVRHQGLSQVKGYYAINRNDEILFQVYPFDNGVDIVEEGLFRIVDEQGLIGFANMDGEIVIQPRYAYVDRFMDGLASFCAGCPQRTYINDKEETARKKGDEYQWEGNEIIINRKQAYGYINRSGDTVLQAVYDRAGPFVDGTAVVFKDGSAYCIDKKGNQVTPDIQKHPSFNPNWIRAYDRVKYID</sequence>
<keyword evidence="1" id="KW-0732">Signal</keyword>
<feature type="signal peptide" evidence="1">
    <location>
        <begin position="1"/>
        <end position="23"/>
    </location>
</feature>